<feature type="region of interest" description="Disordered" evidence="7">
    <location>
        <begin position="1505"/>
        <end position="1538"/>
    </location>
</feature>
<evidence type="ECO:0000256" key="4">
    <source>
        <dbReference type="ARBA" id="ARBA00022989"/>
    </source>
</evidence>
<evidence type="ECO:0000256" key="6">
    <source>
        <dbReference type="ARBA" id="ARBA00023180"/>
    </source>
</evidence>
<feature type="transmembrane region" description="Helical" evidence="8">
    <location>
        <begin position="316"/>
        <end position="333"/>
    </location>
</feature>
<dbReference type="SMART" id="SM00239">
    <property type="entry name" value="C2"/>
    <property type="match status" value="2"/>
</dbReference>
<feature type="transmembrane region" description="Helical" evidence="8">
    <location>
        <begin position="1019"/>
        <end position="1044"/>
    </location>
</feature>
<gene>
    <name evidence="10" type="ORF">Ctob_007661</name>
</gene>
<keyword evidence="4 8" id="KW-1133">Transmembrane helix</keyword>
<dbReference type="OrthoDB" id="296386at2759"/>
<feature type="compositionally biased region" description="Basic and acidic residues" evidence="7">
    <location>
        <begin position="692"/>
        <end position="704"/>
    </location>
</feature>
<evidence type="ECO:0000256" key="5">
    <source>
        <dbReference type="ARBA" id="ARBA00023136"/>
    </source>
</evidence>
<feature type="region of interest" description="Disordered" evidence="7">
    <location>
        <begin position="1179"/>
        <end position="1206"/>
    </location>
</feature>
<dbReference type="SUPFAM" id="SSF49562">
    <property type="entry name" value="C2 domain (Calcium/lipid-binding domain, CaLB)"/>
    <property type="match status" value="1"/>
</dbReference>
<keyword evidence="5 8" id="KW-0472">Membrane</keyword>
<dbReference type="Gene3D" id="2.60.40.150">
    <property type="entry name" value="C2 domain"/>
    <property type="match status" value="1"/>
</dbReference>
<dbReference type="CDD" id="cd00030">
    <property type="entry name" value="C2"/>
    <property type="match status" value="1"/>
</dbReference>
<dbReference type="PANTHER" id="PTHR12308:SF73">
    <property type="entry name" value="ANOCTAMIN"/>
    <property type="match status" value="1"/>
</dbReference>
<feature type="transmembrane region" description="Helical" evidence="8">
    <location>
        <begin position="243"/>
        <end position="261"/>
    </location>
</feature>
<dbReference type="InterPro" id="IPR000008">
    <property type="entry name" value="C2_dom"/>
</dbReference>
<dbReference type="InterPro" id="IPR007632">
    <property type="entry name" value="Anoctamin"/>
</dbReference>
<feature type="compositionally biased region" description="Low complexity" evidence="7">
    <location>
        <begin position="1682"/>
        <end position="1695"/>
    </location>
</feature>
<name>A0A0M0JMT4_9EUKA</name>
<keyword evidence="11" id="KW-1185">Reference proteome</keyword>
<evidence type="ECO:0000259" key="9">
    <source>
        <dbReference type="PROSITE" id="PS50004"/>
    </source>
</evidence>
<dbReference type="Pfam" id="PF16178">
    <property type="entry name" value="Anoct_dimer"/>
    <property type="match status" value="1"/>
</dbReference>
<feature type="compositionally biased region" description="Low complexity" evidence="7">
    <location>
        <begin position="1276"/>
        <end position="1303"/>
    </location>
</feature>
<proteinExistence type="predicted"/>
<evidence type="ECO:0000313" key="10">
    <source>
        <dbReference type="EMBL" id="KOO27622.1"/>
    </source>
</evidence>
<evidence type="ECO:0000256" key="3">
    <source>
        <dbReference type="ARBA" id="ARBA00022692"/>
    </source>
</evidence>
<evidence type="ECO:0000256" key="1">
    <source>
        <dbReference type="ARBA" id="ARBA00004651"/>
    </source>
</evidence>
<feature type="compositionally biased region" description="Pro residues" evidence="7">
    <location>
        <begin position="1643"/>
        <end position="1653"/>
    </location>
</feature>
<dbReference type="GO" id="GO:0005254">
    <property type="term" value="F:chloride channel activity"/>
    <property type="evidence" value="ECO:0007669"/>
    <property type="project" value="TreeGrafter"/>
</dbReference>
<dbReference type="PROSITE" id="PS50004">
    <property type="entry name" value="C2"/>
    <property type="match status" value="1"/>
</dbReference>
<dbReference type="GO" id="GO:0046983">
    <property type="term" value="F:protein dimerization activity"/>
    <property type="evidence" value="ECO:0007669"/>
    <property type="project" value="InterPro"/>
</dbReference>
<keyword evidence="3 8" id="KW-0812">Transmembrane</keyword>
<comment type="subcellular location">
    <subcellularLocation>
        <location evidence="1">Cell membrane</location>
        <topology evidence="1">Multi-pass membrane protein</topology>
    </subcellularLocation>
</comment>
<reference evidence="11" key="1">
    <citation type="journal article" date="2015" name="PLoS Genet.">
        <title>Genome Sequence and Transcriptome Analyses of Chrysochromulina tobin: Metabolic Tools for Enhanced Algal Fitness in the Prominent Order Prymnesiales (Haptophyceae).</title>
        <authorList>
            <person name="Hovde B.T."/>
            <person name="Deodato C.R."/>
            <person name="Hunsperger H.M."/>
            <person name="Ryken S.A."/>
            <person name="Yost W."/>
            <person name="Jha R.K."/>
            <person name="Patterson J."/>
            <person name="Monnat R.J. Jr."/>
            <person name="Barlow S.B."/>
            <person name="Starkenburg S.R."/>
            <person name="Cattolico R.A."/>
        </authorList>
    </citation>
    <scope>NUCLEOTIDE SEQUENCE</scope>
    <source>
        <strain evidence="11">CCMP291</strain>
    </source>
</reference>
<feature type="region of interest" description="Disordered" evidence="7">
    <location>
        <begin position="1627"/>
        <end position="1695"/>
    </location>
</feature>
<feature type="compositionally biased region" description="Pro residues" evidence="7">
    <location>
        <begin position="1187"/>
        <end position="1199"/>
    </location>
</feature>
<feature type="transmembrane region" description="Helical" evidence="8">
    <location>
        <begin position="357"/>
        <end position="376"/>
    </location>
</feature>
<dbReference type="GO" id="GO:0005886">
    <property type="term" value="C:plasma membrane"/>
    <property type="evidence" value="ECO:0007669"/>
    <property type="project" value="UniProtKB-SubCell"/>
</dbReference>
<comment type="caution">
    <text evidence="10">The sequence shown here is derived from an EMBL/GenBank/DDBJ whole genome shotgun (WGS) entry which is preliminary data.</text>
</comment>
<dbReference type="InterPro" id="IPR049452">
    <property type="entry name" value="Anoctamin_TM"/>
</dbReference>
<keyword evidence="2" id="KW-1003">Cell membrane</keyword>
<sequence>MAERRARAELAQPNPIREKELEAKDKKNAMQGIVADLVLIYPIETAEEMETEVARKEFDKRQERRADLIYSLEKARLMVQKNPSRDGKFMYIKVWATLELLIEKASQEEMEMLVRQDGMPVTLTATSDWGDKIQLLVPKFFKLEEVAKRNYRDFVPDAIDDYERKNGRLFSSLERQRLIYGILEGTEESGGAQQDLDELYSTKALSEYLWPHTSEKDELWDRWGGMDEWGPIKGKGRTFVPDCLRFLFWALLLLFYILSTSLPSRTFDLACSITLGVLLAIAGTLGMFNQPVHKVRDYFGEKTAFYFAWMEHYETYLIYLSILSLFAILANASEAPPVKEATTPEEIADESRQLTSAYSRLIYCLVVAMWTTVYMASWKRKNATLAYIWDVVDFEEEEDPRPEFIKNFNSGIWRASKKEEEGKSWWEYVVKDMHMKEGPGFFTEDGRFVEVDAESSYAAEKQIHFPQKHRLKIRTFFAMPQLLLFTSAMIVGAASIMVFKFLVNTTDLFLNDEFWGGALAKWLNDLENYRTDTDYEDHLILKVMLFTFINSYITLFYIGFAKAIGYPLNVGKFGKYEDMCGFFPGNGPPAPWDGAAQGVCGVKQGCFRYAQVNPLCPTQATDCCDYDAPTLAMSGCDFIFIERDCTSDLRLMMVSYTLLKQVYEGLLQVAIPMVLTWMNKTTLHKKIKQMEIEKEEERSKREAEAFSTAEEGPPPPSLSKDEELPLPPPPPPASEKVELAVPSPPPSPPEQEMTVAVKVQSDNGSSWLTKGSIGRDEMSPDEAREAFHKAIELEVTHARFEGTLGEYLTKVTQFGYVSMWSPAFLIASIAGAVGNFIELRLDAIKVLQSRRRKYEGAEDIGTWRDVIVLMSWIALPVNALLLVFTSWTFRKYVIAPGIATGPCKEAEPFGFSIADSAFLLQPSGGGSLPAYHAMLSPRARFYGTNTTFYTKCEQNINDCWAPVGGVEWLPAMTYLVGPRWVDGHSPSTVRLYKALCDPESPLHHPMHCRTCQGWGNEVLFIQLCVFVIVEHIFLIVKLILAYAIPDSPEWVRDAIARRDFVEARLSKCAVAKELLDPGIVTILKKVEIAKIKLLLNVPTPIGGPAGPMSYVFTASAAPEVSEQLSVSVSAGDPLTDKLLDALRDALGVPAAMSDNQFKEALQAQGFVKRAAAAPVGKASPAAAAKPAPTPSAKPPPAAKPAPAASKPATAEQPVAYVFTASAAPEVSEQLSVSVSAGDPLTDKLLAALRDALGVPAAMSDNQFKEALQAQGFVERPSGSSSATSAPAGKAAPAAASKPAPAATKLAAEPQDLLASMIGAGENADEDEDEPVAYVFTASAAPEVSEMLGFSLAAGDPLTDKLLAALRDALEVEDDMADDQLKSQLLDDGFVERRSAPPSVPRAAKASPAAAAKPAPTPSAKNPPAAKPAPAAPKPSTAEQPVAYVFTASAAPEVSEQLSVSVSAGDPLTDKLLAALRDALGVPAAMSDNQFKEALQAQGFVERKSASSSATSAPAGKAAPAAAAKPAPAAAKPETTKPVTAKPVTTKPVLAPPALSAPVIRGTAHQARSALAQLVEAQLLRSYESTFKPKLTSSRRMPWMVREAVHELFDTLWLELTEDVVRRVDDAAPADGRRADEARNVPGSAPPSPPPSPPLSAGKSRASSFGRKLTPSKIPAATPKPSVAGATPTPAPAVGGALSAKLQPAAHPHAQAWPSRAAGILGGFGPLAMRALHQVSTLLLRDFARVTIHVQLLSASGLSCEGLSCEGLSSDDGATPLTGTPNPYGMMTLGRSRHRSPMRPSTCDPIWATSEDAREDATCTLEVRGQLRSLLSGPLRIALHHEQGGEPRVPRTTSPVGSSGLGVVLGVAELEPSSLHALGTALVDGFQSAAGVERRTERVLELPLTPAGTVRVRVCVAALEAAPSVPEVMLQLLGPHLGLISRLLARDVPKCFGQLLAHLKQLLPYAAHARATVLVTVKSAKGLRGGGAVTGALPDPYVRVYLGGDEGCTRAIQRSLDPKWEQPFRFELALHRLLGASMQLELFDEATISSAELSADDSLGAAEVDVQELKALVSSAGNGGRELTKQLEGGRGAVTVHVQVTQVTPPSICGLCVEALKTALAACRALFLYWYLPYDRTGYDTYLDWRHLLLAPLAASPDLGVRVWFFSIYLACLMVDRDEYQLTRFVVVLKGSQFLSALWCLLEVSLSFWPCAVLKTALSSGLADCDVRAWAGVGNTVPFGMAMTLWLQALLWTAFLLIPFASKYDVAKGVLGHQAGVQLWNYAADESAKGAYKDGYVRLEEEDGAHDGAHGGAHDGAMRGVALIEFECPRSLSELKALLLRAVLSARLVWRILSFPQHHVRYRPNRRLAWLL</sequence>
<feature type="non-terminal residue" evidence="10">
    <location>
        <position position="2371"/>
    </location>
</feature>
<feature type="region of interest" description="Disordered" evidence="7">
    <location>
        <begin position="1272"/>
        <end position="1303"/>
    </location>
</feature>
<feature type="transmembrane region" description="Helical" evidence="8">
    <location>
        <begin position="482"/>
        <end position="503"/>
    </location>
</feature>
<evidence type="ECO:0000256" key="8">
    <source>
        <dbReference type="SAM" id="Phobius"/>
    </source>
</evidence>
<dbReference type="Pfam" id="PF00168">
    <property type="entry name" value="C2"/>
    <property type="match status" value="2"/>
</dbReference>
<feature type="transmembrane region" description="Helical" evidence="8">
    <location>
        <begin position="539"/>
        <end position="560"/>
    </location>
</feature>
<evidence type="ECO:0000256" key="2">
    <source>
        <dbReference type="ARBA" id="ARBA00022475"/>
    </source>
</evidence>
<protein>
    <submittedName>
        <fullName evidence="10">Anoctamin-like protein</fullName>
    </submittedName>
</protein>
<dbReference type="EMBL" id="JWZX01002692">
    <property type="protein sequence ID" value="KOO27622.1"/>
    <property type="molecule type" value="Genomic_DNA"/>
</dbReference>
<feature type="compositionally biased region" description="Basic and acidic residues" evidence="7">
    <location>
        <begin position="1627"/>
        <end position="1638"/>
    </location>
</feature>
<feature type="region of interest" description="Disordered" evidence="7">
    <location>
        <begin position="692"/>
        <end position="754"/>
    </location>
</feature>
<keyword evidence="6" id="KW-0325">Glycoprotein</keyword>
<evidence type="ECO:0000313" key="11">
    <source>
        <dbReference type="Proteomes" id="UP000037460"/>
    </source>
</evidence>
<evidence type="ECO:0000256" key="7">
    <source>
        <dbReference type="SAM" id="MobiDB-lite"/>
    </source>
</evidence>
<dbReference type="PANTHER" id="PTHR12308">
    <property type="entry name" value="ANOCTAMIN"/>
    <property type="match status" value="1"/>
</dbReference>
<accession>A0A0M0JMT4</accession>
<organism evidence="10 11">
    <name type="scientific">Chrysochromulina tobinii</name>
    <dbReference type="NCBI Taxonomy" id="1460289"/>
    <lineage>
        <taxon>Eukaryota</taxon>
        <taxon>Haptista</taxon>
        <taxon>Haptophyta</taxon>
        <taxon>Prymnesiophyceae</taxon>
        <taxon>Prymnesiales</taxon>
        <taxon>Chrysochromulinaceae</taxon>
        <taxon>Chrysochromulina</taxon>
    </lineage>
</organism>
<dbReference type="Pfam" id="PF04547">
    <property type="entry name" value="Anoctamin"/>
    <property type="match status" value="1"/>
</dbReference>
<feature type="region of interest" description="Disordered" evidence="7">
    <location>
        <begin position="1392"/>
        <end position="1435"/>
    </location>
</feature>
<dbReference type="InterPro" id="IPR035892">
    <property type="entry name" value="C2_domain_sf"/>
</dbReference>
<dbReference type="Proteomes" id="UP000037460">
    <property type="component" value="Unassembled WGS sequence"/>
</dbReference>
<feature type="transmembrane region" description="Helical" evidence="8">
    <location>
        <begin position="267"/>
        <end position="288"/>
    </location>
</feature>
<feature type="domain" description="C2" evidence="9">
    <location>
        <begin position="1950"/>
        <end position="2078"/>
    </location>
</feature>
<feature type="transmembrane region" description="Helical" evidence="8">
    <location>
        <begin position="814"/>
        <end position="837"/>
    </location>
</feature>
<dbReference type="InterPro" id="IPR032394">
    <property type="entry name" value="Anoct_dimer"/>
</dbReference>
<feature type="transmembrane region" description="Helical" evidence="8">
    <location>
        <begin position="866"/>
        <end position="884"/>
    </location>
</feature>
<feature type="compositionally biased region" description="Low complexity" evidence="7">
    <location>
        <begin position="1400"/>
        <end position="1423"/>
    </location>
</feature>